<feature type="transmembrane region" description="Helical" evidence="10">
    <location>
        <begin position="12"/>
        <end position="29"/>
    </location>
</feature>
<evidence type="ECO:0000256" key="5">
    <source>
        <dbReference type="ARBA" id="ARBA00022989"/>
    </source>
</evidence>
<name>A0A2T5P7L1_9PSED</name>
<dbReference type="GO" id="GO:0007165">
    <property type="term" value="P:signal transduction"/>
    <property type="evidence" value="ECO:0007669"/>
    <property type="project" value="UniProtKB-KW"/>
</dbReference>
<evidence type="ECO:0000256" key="2">
    <source>
        <dbReference type="ARBA" id="ARBA00022475"/>
    </source>
</evidence>
<dbReference type="CDD" id="cd19411">
    <property type="entry name" value="MCP2201-like_sensor"/>
    <property type="match status" value="1"/>
</dbReference>
<dbReference type="AlphaFoldDB" id="A0A2T5P7L1"/>
<evidence type="ECO:0000256" key="1">
    <source>
        <dbReference type="ARBA" id="ARBA00004651"/>
    </source>
</evidence>
<keyword evidence="3" id="KW-0488">Methylation</keyword>
<evidence type="ECO:0000256" key="8">
    <source>
        <dbReference type="ARBA" id="ARBA00029447"/>
    </source>
</evidence>
<dbReference type="SUPFAM" id="SSF58104">
    <property type="entry name" value="Methyl-accepting chemotaxis protein (MCP) signaling domain"/>
    <property type="match status" value="1"/>
</dbReference>
<feature type="domain" description="Methyl-accepting transducer" evidence="11">
    <location>
        <begin position="272"/>
        <end position="508"/>
    </location>
</feature>
<dbReference type="FunFam" id="1.10.287.950:FF:000001">
    <property type="entry name" value="Methyl-accepting chemotaxis sensory transducer"/>
    <property type="match status" value="1"/>
</dbReference>
<dbReference type="GO" id="GO:0006935">
    <property type="term" value="P:chemotaxis"/>
    <property type="evidence" value="ECO:0007669"/>
    <property type="project" value="UniProtKB-ARBA"/>
</dbReference>
<evidence type="ECO:0000313" key="13">
    <source>
        <dbReference type="EMBL" id="PTU73694.1"/>
    </source>
</evidence>
<evidence type="ECO:0000256" key="3">
    <source>
        <dbReference type="ARBA" id="ARBA00022481"/>
    </source>
</evidence>
<proteinExistence type="inferred from homology"/>
<organism evidence="13 14">
    <name type="scientific">Pseudomonas mangrovi</name>
    <dbReference type="NCBI Taxonomy" id="2161748"/>
    <lineage>
        <taxon>Bacteria</taxon>
        <taxon>Pseudomonadati</taxon>
        <taxon>Pseudomonadota</taxon>
        <taxon>Gammaproteobacteria</taxon>
        <taxon>Pseudomonadales</taxon>
        <taxon>Pseudomonadaceae</taxon>
        <taxon>Pseudomonas</taxon>
    </lineage>
</organism>
<evidence type="ECO:0000256" key="10">
    <source>
        <dbReference type="SAM" id="Phobius"/>
    </source>
</evidence>
<dbReference type="EMBL" id="QASN01000020">
    <property type="protein sequence ID" value="PTU73694.1"/>
    <property type="molecule type" value="Genomic_DNA"/>
</dbReference>
<feature type="transmembrane region" description="Helical" evidence="10">
    <location>
        <begin position="190"/>
        <end position="213"/>
    </location>
</feature>
<dbReference type="SMART" id="SM00283">
    <property type="entry name" value="MA"/>
    <property type="match status" value="1"/>
</dbReference>
<comment type="caution">
    <text evidence="13">The sequence shown here is derived from an EMBL/GenBank/DDBJ whole genome shotgun (WGS) entry which is preliminary data.</text>
</comment>
<comment type="subcellular location">
    <subcellularLocation>
        <location evidence="1">Cell membrane</location>
        <topology evidence="1">Multi-pass membrane protein</topology>
    </subcellularLocation>
</comment>
<keyword evidence="2" id="KW-1003">Cell membrane</keyword>
<keyword evidence="7 9" id="KW-0807">Transducer</keyword>
<dbReference type="CDD" id="cd11386">
    <property type="entry name" value="MCP_signal"/>
    <property type="match status" value="1"/>
</dbReference>
<dbReference type="InterPro" id="IPR004089">
    <property type="entry name" value="MCPsignal_dom"/>
</dbReference>
<evidence type="ECO:0000259" key="11">
    <source>
        <dbReference type="PROSITE" id="PS50111"/>
    </source>
</evidence>
<evidence type="ECO:0000256" key="4">
    <source>
        <dbReference type="ARBA" id="ARBA00022692"/>
    </source>
</evidence>
<evidence type="ECO:0000313" key="14">
    <source>
        <dbReference type="Proteomes" id="UP000244064"/>
    </source>
</evidence>
<gene>
    <name evidence="13" type="ORF">DBO85_15410</name>
</gene>
<dbReference type="PANTHER" id="PTHR32089:SF119">
    <property type="entry name" value="METHYL-ACCEPTING CHEMOTAXIS PROTEIN CTPL"/>
    <property type="match status" value="1"/>
</dbReference>
<keyword evidence="5 10" id="KW-1133">Transmembrane helix</keyword>
<protein>
    <submittedName>
        <fullName evidence="13">Methyl-accepting chemotaxis protein</fullName>
    </submittedName>
</protein>
<accession>A0A2T5P7L1</accession>
<dbReference type="InterPro" id="IPR003660">
    <property type="entry name" value="HAMP_dom"/>
</dbReference>
<dbReference type="Pfam" id="PF00015">
    <property type="entry name" value="MCPsignal"/>
    <property type="match status" value="1"/>
</dbReference>
<reference evidence="13 14" key="1">
    <citation type="submission" date="2018-04" db="EMBL/GenBank/DDBJ databases">
        <title>Pseudomonas sp. nov., isolated from mangrove soil.</title>
        <authorList>
            <person name="Chen C."/>
        </authorList>
    </citation>
    <scope>NUCLEOTIDE SEQUENCE [LARGE SCALE GENOMIC DNA]</scope>
    <source>
        <strain evidence="13 14">TC-11</strain>
    </source>
</reference>
<keyword evidence="14" id="KW-1185">Reference proteome</keyword>
<keyword evidence="4 10" id="KW-0812">Transmembrane</keyword>
<evidence type="ECO:0000256" key="7">
    <source>
        <dbReference type="ARBA" id="ARBA00023224"/>
    </source>
</evidence>
<comment type="similarity">
    <text evidence="8">Belongs to the methyl-accepting chemotaxis (MCP) protein family.</text>
</comment>
<sequence>MQTRLTVAQRLGLGFALVLSMMVAIALIGDQRVSRINDILTADERAAQKQRHAINFRGSVHDRAIAIRDAVLVDSPSALEMHLAEVQRLDAFYQQSARPMAELLADVSSSSEERLLMERIREIEAQTLGLTRTLVDMRRSGDREGARLALLDSVSPAYSEWLKRINAFIDHEEAIIRQDINEVQAIAGGFHLMIVLLTAAALALSVMVSLLIIRSLKSTLGAEPDEVRQVIRRLAEGELNQRIDTGYPDSVMGALKDTFARLNDTMHGARQAASELSLASEQLRDTSDSNSRQIRLQASETEQMATAVNQMASTVNEVANYAANAAAATRNADDEVERGSQVVLSAAQAMQRLTETLEAATVTVQQVSQDSSDIERITEVINAIAEQTNLLALNAAIEAARAGEQGRGFAVVADEVRALAARTQSSTREIREMISKLQDGAGKATGVMQSSRELADSTAEQTNRATEALQRIRQEVGAINQMNAQIASASEEQSSVAEEVSQNIVRIHDATVHTSAGSEQVAASSRELAALATQLSSRVGFFKL</sequence>
<dbReference type="PROSITE" id="PS50111">
    <property type="entry name" value="CHEMOTAXIS_TRANSDUC_2"/>
    <property type="match status" value="1"/>
</dbReference>
<evidence type="ECO:0000256" key="9">
    <source>
        <dbReference type="PROSITE-ProRule" id="PRU00284"/>
    </source>
</evidence>
<dbReference type="RefSeq" id="WP_108108137.1">
    <property type="nucleotide sequence ID" value="NZ_QASN01000020.1"/>
</dbReference>
<dbReference type="Proteomes" id="UP000244064">
    <property type="component" value="Unassembled WGS sequence"/>
</dbReference>
<evidence type="ECO:0000259" key="12">
    <source>
        <dbReference type="PROSITE" id="PS50885"/>
    </source>
</evidence>
<feature type="domain" description="HAMP" evidence="12">
    <location>
        <begin position="225"/>
        <end position="271"/>
    </location>
</feature>
<dbReference type="PANTHER" id="PTHR32089">
    <property type="entry name" value="METHYL-ACCEPTING CHEMOTAXIS PROTEIN MCPB"/>
    <property type="match status" value="1"/>
</dbReference>
<evidence type="ECO:0000256" key="6">
    <source>
        <dbReference type="ARBA" id="ARBA00023136"/>
    </source>
</evidence>
<keyword evidence="6 10" id="KW-0472">Membrane</keyword>
<dbReference type="Gene3D" id="1.10.287.950">
    <property type="entry name" value="Methyl-accepting chemotaxis protein"/>
    <property type="match status" value="1"/>
</dbReference>
<dbReference type="GO" id="GO:0005886">
    <property type="term" value="C:plasma membrane"/>
    <property type="evidence" value="ECO:0007669"/>
    <property type="project" value="UniProtKB-SubCell"/>
</dbReference>
<dbReference type="PROSITE" id="PS50885">
    <property type="entry name" value="HAMP"/>
    <property type="match status" value="1"/>
</dbReference>
<dbReference type="OrthoDB" id="2489132at2"/>
<dbReference type="InterPro" id="IPR047347">
    <property type="entry name" value="YvaQ-like_sensor"/>
</dbReference>